<accession>A0A0R2CJ76</accession>
<sequence length="88" mass="9649">MPIIGCLAAIIIFVVVAAILSLFASVAWFLVEFIGLPLLVIVLIVWLITSISGGHRHGGGPRGGGNWRDDYYDKAPRREVHNLNDDDH</sequence>
<dbReference type="RefSeq" id="WP_054749157.1">
    <property type="nucleotide sequence ID" value="NZ_AYZK01000001.1"/>
</dbReference>
<dbReference type="AlphaFoldDB" id="A0A0R2CJ76"/>
<keyword evidence="2" id="KW-1133">Transmembrane helix</keyword>
<keyword evidence="2" id="KW-0472">Membrane</keyword>
<evidence type="ECO:0000313" key="3">
    <source>
        <dbReference type="EMBL" id="KRM87763.1"/>
    </source>
</evidence>
<organism evidence="3 4">
    <name type="scientific">Lacticaseibacillus thailandensis DSM 22698 = JCM 13996</name>
    <dbReference type="NCBI Taxonomy" id="1423810"/>
    <lineage>
        <taxon>Bacteria</taxon>
        <taxon>Bacillati</taxon>
        <taxon>Bacillota</taxon>
        <taxon>Bacilli</taxon>
        <taxon>Lactobacillales</taxon>
        <taxon>Lactobacillaceae</taxon>
        <taxon>Lacticaseibacillus</taxon>
    </lineage>
</organism>
<gene>
    <name evidence="3" type="ORF">FD19_GL000038</name>
</gene>
<dbReference type="EMBL" id="AYZK01000001">
    <property type="protein sequence ID" value="KRM87763.1"/>
    <property type="molecule type" value="Genomic_DNA"/>
</dbReference>
<proteinExistence type="predicted"/>
<feature type="region of interest" description="Disordered" evidence="1">
    <location>
        <begin position="52"/>
        <end position="71"/>
    </location>
</feature>
<feature type="transmembrane region" description="Helical" evidence="2">
    <location>
        <begin position="27"/>
        <end position="48"/>
    </location>
</feature>
<reference evidence="3 4" key="1">
    <citation type="journal article" date="2015" name="Genome Announc.">
        <title>Expanding the biotechnology potential of lactobacilli through comparative genomics of 213 strains and associated genera.</title>
        <authorList>
            <person name="Sun Z."/>
            <person name="Harris H.M."/>
            <person name="McCann A."/>
            <person name="Guo C."/>
            <person name="Argimon S."/>
            <person name="Zhang W."/>
            <person name="Yang X."/>
            <person name="Jeffery I.B."/>
            <person name="Cooney J.C."/>
            <person name="Kagawa T.F."/>
            <person name="Liu W."/>
            <person name="Song Y."/>
            <person name="Salvetti E."/>
            <person name="Wrobel A."/>
            <person name="Rasinkangas P."/>
            <person name="Parkhill J."/>
            <person name="Rea M.C."/>
            <person name="O'Sullivan O."/>
            <person name="Ritari J."/>
            <person name="Douillard F.P."/>
            <person name="Paul Ross R."/>
            <person name="Yang R."/>
            <person name="Briner A.E."/>
            <person name="Felis G.E."/>
            <person name="de Vos W.M."/>
            <person name="Barrangou R."/>
            <person name="Klaenhammer T.R."/>
            <person name="Caufield P.W."/>
            <person name="Cui Y."/>
            <person name="Zhang H."/>
            <person name="O'Toole P.W."/>
        </authorList>
    </citation>
    <scope>NUCLEOTIDE SEQUENCE [LARGE SCALE GENOMIC DNA]</scope>
    <source>
        <strain evidence="3 4">DSM 22698</strain>
    </source>
</reference>
<name>A0A0R2CJ76_9LACO</name>
<dbReference type="Proteomes" id="UP000051789">
    <property type="component" value="Unassembled WGS sequence"/>
</dbReference>
<protein>
    <submittedName>
        <fullName evidence="3">Uncharacterized protein</fullName>
    </submittedName>
</protein>
<evidence type="ECO:0000256" key="1">
    <source>
        <dbReference type="SAM" id="MobiDB-lite"/>
    </source>
</evidence>
<evidence type="ECO:0000256" key="2">
    <source>
        <dbReference type="SAM" id="Phobius"/>
    </source>
</evidence>
<keyword evidence="2" id="KW-0812">Transmembrane</keyword>
<comment type="caution">
    <text evidence="3">The sequence shown here is derived from an EMBL/GenBank/DDBJ whole genome shotgun (WGS) entry which is preliminary data.</text>
</comment>
<dbReference type="PATRIC" id="fig|1423810.4.peg.38"/>
<keyword evidence="4" id="KW-1185">Reference proteome</keyword>
<evidence type="ECO:0000313" key="4">
    <source>
        <dbReference type="Proteomes" id="UP000051789"/>
    </source>
</evidence>